<organism evidence="2 3">
    <name type="scientific">Pandoraea vervacti</name>
    <dbReference type="NCBI Taxonomy" id="656178"/>
    <lineage>
        <taxon>Bacteria</taxon>
        <taxon>Pseudomonadati</taxon>
        <taxon>Pseudomonadota</taxon>
        <taxon>Betaproteobacteria</taxon>
        <taxon>Burkholderiales</taxon>
        <taxon>Burkholderiaceae</taxon>
        <taxon>Pandoraea</taxon>
    </lineage>
</organism>
<evidence type="ECO:0000256" key="1">
    <source>
        <dbReference type="SAM" id="MobiDB-lite"/>
    </source>
</evidence>
<gene>
    <name evidence="2" type="ORF">UC34_15010</name>
</gene>
<keyword evidence="3" id="KW-1185">Reference proteome</keyword>
<feature type="region of interest" description="Disordered" evidence="1">
    <location>
        <begin position="1"/>
        <end position="27"/>
    </location>
</feature>
<proteinExistence type="predicted"/>
<name>A0ABM5SZJ9_9BURK</name>
<accession>A0ABM5SZJ9</accession>
<evidence type="ECO:0000313" key="3">
    <source>
        <dbReference type="Proteomes" id="UP000035085"/>
    </source>
</evidence>
<dbReference type="EMBL" id="CP010897">
    <property type="protein sequence ID" value="AJP57933.1"/>
    <property type="molecule type" value="Genomic_DNA"/>
</dbReference>
<dbReference type="Gene3D" id="3.30.70.260">
    <property type="match status" value="1"/>
</dbReference>
<reference evidence="3" key="1">
    <citation type="submission" date="2015-02" db="EMBL/GenBank/DDBJ databases">
        <title>Complete Genome Sequencing of Pandoraea vervacti NS15 sp. nov.</title>
        <authorList>
            <person name="Chan K.-G."/>
        </authorList>
    </citation>
    <scope>NUCLEOTIDE SEQUENCE [LARGE SCALE GENOMIC DNA]</scope>
    <source>
        <strain evidence="3">NS15</strain>
    </source>
</reference>
<dbReference type="Proteomes" id="UP000035085">
    <property type="component" value="Chromosome"/>
</dbReference>
<evidence type="ECO:0000313" key="2">
    <source>
        <dbReference type="EMBL" id="AJP57933.1"/>
    </source>
</evidence>
<protein>
    <recommendedName>
        <fullName evidence="4">ACT domain-containing protein</fullName>
    </recommendedName>
</protein>
<sequence>MESLIRHEARSKHRDASDLSSSSANGCEKPADACVEFTHRMWFRTPSCPTGAIGRCVTRRAMHTPSPGIRRLRPLIQEDTMTLQMLIPSLFDRARARLSTKPTPTSTFATPNRTTAQTAQASPQYRLVVLTLASKADAIDAVVSNALRTQRISPETATRTNRSGGYLLELDYVLRCDRGRRAALVHLVSTLGDTAGVRAIRWETATHPVSR</sequence>
<evidence type="ECO:0008006" key="4">
    <source>
        <dbReference type="Google" id="ProtNLM"/>
    </source>
</evidence>